<keyword evidence="2" id="KW-1185">Reference proteome</keyword>
<dbReference type="SFLD" id="SFLDG01129">
    <property type="entry name" value="C1.5:_HAD__Beta-PGM__Phosphata"/>
    <property type="match status" value="1"/>
</dbReference>
<dbReference type="InterPro" id="IPR006439">
    <property type="entry name" value="HAD-SF_hydro_IA"/>
</dbReference>
<proteinExistence type="predicted"/>
<dbReference type="PANTHER" id="PTHR18901:SF38">
    <property type="entry name" value="PSEUDOURIDINE-5'-PHOSPHATASE"/>
    <property type="match status" value="1"/>
</dbReference>
<dbReference type="InterPro" id="IPR023198">
    <property type="entry name" value="PGP-like_dom2"/>
</dbReference>
<dbReference type="Gene3D" id="3.40.50.1000">
    <property type="entry name" value="HAD superfamily/HAD-like"/>
    <property type="match status" value="1"/>
</dbReference>
<evidence type="ECO:0000313" key="2">
    <source>
        <dbReference type="Proteomes" id="UP000428260"/>
    </source>
</evidence>
<gene>
    <name evidence="1" type="ORF">GM418_25610</name>
</gene>
<evidence type="ECO:0000313" key="1">
    <source>
        <dbReference type="EMBL" id="QGY46912.1"/>
    </source>
</evidence>
<dbReference type="Pfam" id="PF13419">
    <property type="entry name" value="HAD_2"/>
    <property type="match status" value="1"/>
</dbReference>
<dbReference type="PANTHER" id="PTHR18901">
    <property type="entry name" value="2-DEOXYGLUCOSE-6-PHOSPHATE PHOSPHATASE 2"/>
    <property type="match status" value="1"/>
</dbReference>
<dbReference type="EMBL" id="CP046401">
    <property type="protein sequence ID" value="QGY46912.1"/>
    <property type="molecule type" value="Genomic_DNA"/>
</dbReference>
<sequence length="217" mass="24125">MKLIPDNFNAVIFDMDGVLVNSEPFYFEVERQNFEKLGLNISDEEHQTFQGTATDLMWKRLKTKYKLPHSIPELVEMTNSIVSPYFESLENIEPMPGVKKLIQLLTKKGLPLAVASSSYPDVIALILKKTDLKKYFSVVVDSQMAGASKPEPDIFLLTAAKLGVSPEECLVIEDSTNGIKAAQKAGMKVVAFAGPGSEFQDQSEADWVIKDFEEMLG</sequence>
<dbReference type="Proteomes" id="UP000428260">
    <property type="component" value="Chromosome"/>
</dbReference>
<dbReference type="SFLD" id="SFLDG01135">
    <property type="entry name" value="C1.5.6:_HAD__Beta-PGM__Phospha"/>
    <property type="match status" value="1"/>
</dbReference>
<accession>A0A6I6K3C8</accession>
<dbReference type="Gene3D" id="1.10.150.240">
    <property type="entry name" value="Putative phosphatase, domain 2"/>
    <property type="match status" value="1"/>
</dbReference>
<organism evidence="1 2">
    <name type="scientific">Maribellus comscasis</name>
    <dbReference type="NCBI Taxonomy" id="2681766"/>
    <lineage>
        <taxon>Bacteria</taxon>
        <taxon>Pseudomonadati</taxon>
        <taxon>Bacteroidota</taxon>
        <taxon>Bacteroidia</taxon>
        <taxon>Marinilabiliales</taxon>
        <taxon>Prolixibacteraceae</taxon>
        <taxon>Maribellus</taxon>
    </lineage>
</organism>
<protein>
    <submittedName>
        <fullName evidence="1">HAD-IA family hydrolase</fullName>
    </submittedName>
</protein>
<dbReference type="AlphaFoldDB" id="A0A6I6K3C8"/>
<name>A0A6I6K3C8_9BACT</name>
<dbReference type="InterPro" id="IPR036412">
    <property type="entry name" value="HAD-like_sf"/>
</dbReference>
<dbReference type="NCBIfam" id="TIGR01549">
    <property type="entry name" value="HAD-SF-IA-v1"/>
    <property type="match status" value="1"/>
</dbReference>
<dbReference type="KEGG" id="mcos:GM418_25610"/>
<dbReference type="PRINTS" id="PR00413">
    <property type="entry name" value="HADHALOGNASE"/>
</dbReference>
<dbReference type="InterPro" id="IPR041492">
    <property type="entry name" value="HAD_2"/>
</dbReference>
<dbReference type="SFLD" id="SFLDS00003">
    <property type="entry name" value="Haloacid_Dehalogenase"/>
    <property type="match status" value="1"/>
</dbReference>
<dbReference type="NCBIfam" id="TIGR01509">
    <property type="entry name" value="HAD-SF-IA-v3"/>
    <property type="match status" value="1"/>
</dbReference>
<reference evidence="1 2" key="1">
    <citation type="submission" date="2019-11" db="EMBL/GenBank/DDBJ databases">
        <authorList>
            <person name="Zheng R.K."/>
            <person name="Sun C.M."/>
        </authorList>
    </citation>
    <scope>NUCLEOTIDE SEQUENCE [LARGE SCALE GENOMIC DNA]</scope>
    <source>
        <strain evidence="1 2">WC007</strain>
    </source>
</reference>
<dbReference type="GO" id="GO:0016787">
    <property type="term" value="F:hydrolase activity"/>
    <property type="evidence" value="ECO:0007669"/>
    <property type="project" value="UniProtKB-KW"/>
</dbReference>
<dbReference type="InterPro" id="IPR023214">
    <property type="entry name" value="HAD_sf"/>
</dbReference>
<dbReference type="SUPFAM" id="SSF56784">
    <property type="entry name" value="HAD-like"/>
    <property type="match status" value="1"/>
</dbReference>
<keyword evidence="1" id="KW-0378">Hydrolase</keyword>
<dbReference type="RefSeq" id="WP_158870266.1">
    <property type="nucleotide sequence ID" value="NZ_CP046401.1"/>
</dbReference>